<protein>
    <submittedName>
        <fullName evidence="1">Uncharacterized protein</fullName>
    </submittedName>
</protein>
<comment type="caution">
    <text evidence="1">The sequence shown here is derived from an EMBL/GenBank/DDBJ whole genome shotgun (WGS) entry which is preliminary data.</text>
</comment>
<organism evidence="1 2">
    <name type="scientific">Stutzerimonas stutzeri</name>
    <name type="common">Pseudomonas stutzeri</name>
    <dbReference type="NCBI Taxonomy" id="316"/>
    <lineage>
        <taxon>Bacteria</taxon>
        <taxon>Pseudomonadati</taxon>
        <taxon>Pseudomonadota</taxon>
        <taxon>Gammaproteobacteria</taxon>
        <taxon>Pseudomonadales</taxon>
        <taxon>Pseudomonadaceae</taxon>
        <taxon>Stutzerimonas</taxon>
    </lineage>
</organism>
<dbReference type="AlphaFoldDB" id="A0A0D7E7J4"/>
<gene>
    <name evidence="1" type="ORF">LO50_09465</name>
</gene>
<dbReference type="PATRIC" id="fig|316.110.peg.4458"/>
<sequence>MLEKLGRFIDWVWAFPAQIFKWLQDAFDSVIDFIETLPQWIFFQLSEGIVSFFNAIPVPDFFYQAGGAMQSIPSEVQFFASMFRLDFGVTTVLLAYLIRFVIRRLPIIG</sequence>
<proteinExistence type="predicted"/>
<dbReference type="RefSeq" id="WP_044314821.1">
    <property type="nucleotide sequence ID" value="NZ_CP066045.1"/>
</dbReference>
<reference evidence="1 2" key="1">
    <citation type="submission" date="2014-11" db="EMBL/GenBank/DDBJ databases">
        <title>Genomics and ecophysiology of heterotrophic nitrogen fixing bacteria isolated from estuarine surface water.</title>
        <authorList>
            <person name="Bentzon-Tilia M."/>
            <person name="Severin I."/>
            <person name="Hansen L.H."/>
            <person name="Riemann L."/>
        </authorList>
    </citation>
    <scope>NUCLEOTIDE SEQUENCE [LARGE SCALE GENOMIC DNA]</scope>
    <source>
        <strain evidence="1 2">BAL361</strain>
    </source>
</reference>
<name>A0A0D7E7J4_STUST</name>
<evidence type="ECO:0000313" key="1">
    <source>
        <dbReference type="EMBL" id="KIZ36445.1"/>
    </source>
</evidence>
<evidence type="ECO:0000313" key="2">
    <source>
        <dbReference type="Proteomes" id="UP000032439"/>
    </source>
</evidence>
<dbReference type="EMBL" id="JXXD01000078">
    <property type="protein sequence ID" value="KIZ36445.1"/>
    <property type="molecule type" value="Genomic_DNA"/>
</dbReference>
<dbReference type="Proteomes" id="UP000032439">
    <property type="component" value="Unassembled WGS sequence"/>
</dbReference>
<accession>A0A0D7E7J4</accession>